<dbReference type="InterPro" id="IPR001764">
    <property type="entry name" value="Glyco_hydro_3_N"/>
</dbReference>
<dbReference type="EC" id="3.2.1.52" evidence="3"/>
<evidence type="ECO:0000256" key="4">
    <source>
        <dbReference type="ARBA" id="ARBA00022801"/>
    </source>
</evidence>
<dbReference type="InterPro" id="IPR019800">
    <property type="entry name" value="Glyco_hydro_3_AS"/>
</dbReference>
<proteinExistence type="inferred from homology"/>
<dbReference type="RefSeq" id="WP_338398472.1">
    <property type="nucleotide sequence ID" value="NZ_AP025293.1"/>
</dbReference>
<keyword evidence="8" id="KW-1185">Reference proteome</keyword>
<reference evidence="7 8" key="1">
    <citation type="submission" date="2021-12" db="EMBL/GenBank/DDBJ databases">
        <title>Genome sequencing of bacteria with rrn-lacking chromosome and rrn-plasmid.</title>
        <authorList>
            <person name="Anda M."/>
            <person name="Iwasaki W."/>
        </authorList>
    </citation>
    <scope>NUCLEOTIDE SEQUENCE [LARGE SCALE GENOMIC DNA]</scope>
    <source>
        <strain evidence="7 8">NBRC 101262</strain>
        <plasmid evidence="7 8">pPP1</plasmid>
    </source>
</reference>
<keyword evidence="4" id="KW-0378">Hydrolase</keyword>
<dbReference type="EMBL" id="AP025293">
    <property type="protein sequence ID" value="BDD00647.1"/>
    <property type="molecule type" value="Genomic_DNA"/>
</dbReference>
<dbReference type="Pfam" id="PF00933">
    <property type="entry name" value="Glyco_hydro_3"/>
    <property type="match status" value="1"/>
</dbReference>
<dbReference type="Proteomes" id="UP001354989">
    <property type="component" value="Plasmid pPP1"/>
</dbReference>
<geneLocation type="plasmid" evidence="7 8">
    <name>pPP1</name>
</geneLocation>
<protein>
    <recommendedName>
        <fullName evidence="3">beta-N-acetylhexosaminidase</fullName>
        <ecNumber evidence="3">3.2.1.52</ecNumber>
    </recommendedName>
</protein>
<keyword evidence="7" id="KW-0614">Plasmid</keyword>
<dbReference type="Gene3D" id="3.20.20.300">
    <property type="entry name" value="Glycoside hydrolase, family 3, N-terminal domain"/>
    <property type="match status" value="1"/>
</dbReference>
<dbReference type="PANTHER" id="PTHR30480">
    <property type="entry name" value="BETA-HEXOSAMINIDASE-RELATED"/>
    <property type="match status" value="1"/>
</dbReference>
<keyword evidence="5" id="KW-0326">Glycosidase</keyword>
<evidence type="ECO:0000256" key="1">
    <source>
        <dbReference type="ARBA" id="ARBA00001231"/>
    </source>
</evidence>
<dbReference type="PRINTS" id="PR00133">
    <property type="entry name" value="GLHYDRLASE3"/>
</dbReference>
<dbReference type="PANTHER" id="PTHR30480:SF13">
    <property type="entry name" value="BETA-HEXOSAMINIDASE"/>
    <property type="match status" value="1"/>
</dbReference>
<name>A0ABM7VI41_9BACT</name>
<evidence type="ECO:0000256" key="5">
    <source>
        <dbReference type="ARBA" id="ARBA00023295"/>
    </source>
</evidence>
<comment type="catalytic activity">
    <reaction evidence="1">
        <text>Hydrolysis of terminal non-reducing N-acetyl-D-hexosamine residues in N-acetyl-beta-D-hexosaminides.</text>
        <dbReference type="EC" id="3.2.1.52"/>
    </reaction>
</comment>
<accession>A0ABM7VI41</accession>
<organism evidence="7 8">
    <name type="scientific">Persicobacter psychrovividus</name>
    <dbReference type="NCBI Taxonomy" id="387638"/>
    <lineage>
        <taxon>Bacteria</taxon>
        <taxon>Pseudomonadati</taxon>
        <taxon>Bacteroidota</taxon>
        <taxon>Cytophagia</taxon>
        <taxon>Cytophagales</taxon>
        <taxon>Persicobacteraceae</taxon>
        <taxon>Persicobacter</taxon>
    </lineage>
</organism>
<gene>
    <name evidence="7" type="ORF">PEPS_29270</name>
</gene>
<dbReference type="InterPro" id="IPR017853">
    <property type="entry name" value="GH"/>
</dbReference>
<evidence type="ECO:0000256" key="3">
    <source>
        <dbReference type="ARBA" id="ARBA00012663"/>
    </source>
</evidence>
<evidence type="ECO:0000256" key="2">
    <source>
        <dbReference type="ARBA" id="ARBA00005336"/>
    </source>
</evidence>
<comment type="similarity">
    <text evidence="2">Belongs to the glycosyl hydrolase 3 family.</text>
</comment>
<feature type="domain" description="Glycoside hydrolase family 3 N-terminal" evidence="6">
    <location>
        <begin position="24"/>
        <end position="339"/>
    </location>
</feature>
<evidence type="ECO:0000313" key="7">
    <source>
        <dbReference type="EMBL" id="BDD00647.1"/>
    </source>
</evidence>
<dbReference type="SUPFAM" id="SSF51445">
    <property type="entry name" value="(Trans)glycosidases"/>
    <property type="match status" value="1"/>
</dbReference>
<sequence>MKRPPYLSFLQDSWVNTTLTSMSLDQKIGQLFQVAAFSNRGQEHEREIMELITKYHLGGLTFFQGTVDRQIALTNQYQTLSAVPLFINIDAEWGLAMRLSDGHQFPYQMTLGALRDDQLIFEMAQMIGQHCKALGIHSPLAPVVDVNNNPDNPVINYRSFGADPERVSQKSLAYMKGLQAAGVLDNIKHFPGHGDTAVDSHLDLPILLHDEQRLQTVELYPFQRLISEGCSSVMIAHLQIPAWDKRPHRPATLSQPILKRILKGQLGFQGLIISDALDMHGITKYFQEGAADCEAILAGNHILTNSLSVPKGIERIKEAIQASEWSVGALEEQVRHILAMKKWVGANDPQRLNPADAVAKIDLQGARVLNQKIAEQCLTMVIGESPRMDLEQGRVVFVHLKITEKTLSQRESIAHHFTSKQEREATQSLTDKVQQAFPEVAVCEWRSEEGEPAFEHLLKGLSDYEQVHLAISGINIKPLNHFDLPPYLRAHLLRILEPEKVHLSLFGNPFAIDHIADYASVASLMVAYQDMSCFEDAAIKLWSGKIAAQGQLPVPLKQL</sequence>
<dbReference type="InterPro" id="IPR036962">
    <property type="entry name" value="Glyco_hydro_3_N_sf"/>
</dbReference>
<dbReference type="PROSITE" id="PS00775">
    <property type="entry name" value="GLYCOSYL_HYDROL_F3"/>
    <property type="match status" value="1"/>
</dbReference>
<evidence type="ECO:0000313" key="8">
    <source>
        <dbReference type="Proteomes" id="UP001354989"/>
    </source>
</evidence>
<dbReference type="InterPro" id="IPR050226">
    <property type="entry name" value="NagZ_Beta-hexosaminidase"/>
</dbReference>
<evidence type="ECO:0000259" key="6">
    <source>
        <dbReference type="Pfam" id="PF00933"/>
    </source>
</evidence>